<evidence type="ECO:0000313" key="2">
    <source>
        <dbReference type="Proteomes" id="UP000485058"/>
    </source>
</evidence>
<keyword evidence="2" id="KW-1185">Reference proteome</keyword>
<evidence type="ECO:0000313" key="1">
    <source>
        <dbReference type="EMBL" id="GFH18172.1"/>
    </source>
</evidence>
<name>A0A699ZQH5_HAELA</name>
<dbReference type="EMBL" id="BLLF01001258">
    <property type="protein sequence ID" value="GFH18172.1"/>
    <property type="molecule type" value="Genomic_DNA"/>
</dbReference>
<sequence length="51" mass="5942">MAALKEQQASLVSHSDHLAISLAMMETRHRQMQVDKQEQQLRQQLVVLEKQ</sequence>
<accession>A0A699ZQH5</accession>
<organism evidence="1 2">
    <name type="scientific">Haematococcus lacustris</name>
    <name type="common">Green alga</name>
    <name type="synonym">Haematococcus pluvialis</name>
    <dbReference type="NCBI Taxonomy" id="44745"/>
    <lineage>
        <taxon>Eukaryota</taxon>
        <taxon>Viridiplantae</taxon>
        <taxon>Chlorophyta</taxon>
        <taxon>core chlorophytes</taxon>
        <taxon>Chlorophyceae</taxon>
        <taxon>CS clade</taxon>
        <taxon>Chlamydomonadales</taxon>
        <taxon>Haematococcaceae</taxon>
        <taxon>Haematococcus</taxon>
    </lineage>
</organism>
<reference evidence="1 2" key="1">
    <citation type="submission" date="2020-02" db="EMBL/GenBank/DDBJ databases">
        <title>Draft genome sequence of Haematococcus lacustris strain NIES-144.</title>
        <authorList>
            <person name="Morimoto D."/>
            <person name="Nakagawa S."/>
            <person name="Yoshida T."/>
            <person name="Sawayama S."/>
        </authorList>
    </citation>
    <scope>NUCLEOTIDE SEQUENCE [LARGE SCALE GENOMIC DNA]</scope>
    <source>
        <strain evidence="1 2">NIES-144</strain>
    </source>
</reference>
<gene>
    <name evidence="1" type="ORF">HaLaN_14928</name>
</gene>
<comment type="caution">
    <text evidence="1">The sequence shown here is derived from an EMBL/GenBank/DDBJ whole genome shotgun (WGS) entry which is preliminary data.</text>
</comment>
<dbReference type="Proteomes" id="UP000485058">
    <property type="component" value="Unassembled WGS sequence"/>
</dbReference>
<protein>
    <submittedName>
        <fullName evidence="1">Uncharacterized protein</fullName>
    </submittedName>
</protein>
<dbReference type="AlphaFoldDB" id="A0A699ZQH5"/>
<feature type="non-terminal residue" evidence="1">
    <location>
        <position position="1"/>
    </location>
</feature>
<feature type="non-terminal residue" evidence="1">
    <location>
        <position position="51"/>
    </location>
</feature>
<proteinExistence type="predicted"/>